<dbReference type="PANTHER" id="PTHR12980:SF0">
    <property type="entry name" value="CYTOCHROME B-C1 COMPLEX SUBUNIT 9"/>
    <property type="match status" value="1"/>
</dbReference>
<comment type="subcellular location">
    <subcellularLocation>
        <location evidence="1">Mitochondrion inner membrane</location>
        <topology evidence="1">Single-pass membrane protein</topology>
    </subcellularLocation>
</comment>
<evidence type="ECO:0000256" key="9">
    <source>
        <dbReference type="ARBA" id="ARBA00023128"/>
    </source>
</evidence>
<dbReference type="GO" id="GO:0006122">
    <property type="term" value="P:mitochondrial electron transport, ubiquinol to cytochrome c"/>
    <property type="evidence" value="ECO:0007669"/>
    <property type="project" value="InterPro"/>
</dbReference>
<evidence type="ECO:0000256" key="1">
    <source>
        <dbReference type="ARBA" id="ARBA00004434"/>
    </source>
</evidence>
<keyword evidence="5" id="KW-0812">Transmembrane</keyword>
<evidence type="ECO:0000256" key="6">
    <source>
        <dbReference type="ARBA" id="ARBA00022792"/>
    </source>
</evidence>
<keyword evidence="7" id="KW-0249">Electron transport</keyword>
<dbReference type="Proteomes" id="UP000298416">
    <property type="component" value="Unassembled WGS sequence"/>
</dbReference>
<dbReference type="InterPro" id="IPR036656">
    <property type="entry name" value="QCR9_sf"/>
</dbReference>
<comment type="similarity">
    <text evidence="2">Belongs to the UQCR10/QCR9 family.</text>
</comment>
<comment type="caution">
    <text evidence="11">The sequence shown here is derived from an EMBL/GenBank/DDBJ whole genome shotgun (WGS) entry which is preliminary data.</text>
</comment>
<keyword evidence="3" id="KW-0813">Transport</keyword>
<dbReference type="GO" id="GO:0005743">
    <property type="term" value="C:mitochondrial inner membrane"/>
    <property type="evidence" value="ECO:0007669"/>
    <property type="project" value="UniProtKB-SubCell"/>
</dbReference>
<evidence type="ECO:0000313" key="11">
    <source>
        <dbReference type="EMBL" id="KAG6382709.1"/>
    </source>
</evidence>
<name>A0A8X8YUQ8_SALSN</name>
<dbReference type="GO" id="GO:0045275">
    <property type="term" value="C:respiratory chain complex III"/>
    <property type="evidence" value="ECO:0007669"/>
    <property type="project" value="InterPro"/>
</dbReference>
<evidence type="ECO:0000256" key="4">
    <source>
        <dbReference type="ARBA" id="ARBA00022660"/>
    </source>
</evidence>
<dbReference type="PANTHER" id="PTHR12980">
    <property type="entry name" value="UBIQUINOL-CYTOCHROME C REDUCTASE COMPLEX, SUBUNIT X"/>
    <property type="match status" value="1"/>
</dbReference>
<evidence type="ECO:0000256" key="8">
    <source>
        <dbReference type="ARBA" id="ARBA00022989"/>
    </source>
</evidence>
<accession>A0A8X8YUQ8</accession>
<proteinExistence type="inferred from homology"/>
<keyword evidence="9" id="KW-0496">Mitochondrion</keyword>
<evidence type="ECO:0000256" key="2">
    <source>
        <dbReference type="ARBA" id="ARBA00007856"/>
    </source>
</evidence>
<keyword evidence="6" id="KW-0999">Mitochondrion inner membrane</keyword>
<evidence type="ECO:0000256" key="7">
    <source>
        <dbReference type="ARBA" id="ARBA00022982"/>
    </source>
</evidence>
<keyword evidence="10" id="KW-0472">Membrane</keyword>
<dbReference type="SUPFAM" id="SSF81514">
    <property type="entry name" value="Subunit X (non-heme 7 kDa protein) of cytochrome bc1 complex (Ubiquinol-cytochrome c reductase)"/>
    <property type="match status" value="1"/>
</dbReference>
<evidence type="ECO:0000313" key="12">
    <source>
        <dbReference type="Proteomes" id="UP000298416"/>
    </source>
</evidence>
<dbReference type="Gene3D" id="1.20.5.260">
    <property type="entry name" value="Cytochrome b-c1 complex subunit 9"/>
    <property type="match status" value="1"/>
</dbReference>
<evidence type="ECO:0000256" key="10">
    <source>
        <dbReference type="ARBA" id="ARBA00023136"/>
    </source>
</evidence>
<reference evidence="11" key="2">
    <citation type="submission" date="2020-08" db="EMBL/GenBank/DDBJ databases">
        <title>Plant Genome Project.</title>
        <authorList>
            <person name="Zhang R.-G."/>
        </authorList>
    </citation>
    <scope>NUCLEOTIDE SEQUENCE</scope>
    <source>
        <strain evidence="11">Huo1</strain>
        <tissue evidence="11">Leaf</tissue>
    </source>
</reference>
<dbReference type="Pfam" id="PF05365">
    <property type="entry name" value="UCR_UQCRX_QCR9"/>
    <property type="match status" value="1"/>
</dbReference>
<protein>
    <submittedName>
        <fullName evidence="11">Uncharacterized protein</fullName>
    </submittedName>
</protein>
<dbReference type="AlphaFoldDB" id="A0A8X8YUQ8"/>
<keyword evidence="4" id="KW-0679">Respiratory chain</keyword>
<gene>
    <name evidence="11" type="ORF">SASPL_157581</name>
</gene>
<evidence type="ECO:0000256" key="3">
    <source>
        <dbReference type="ARBA" id="ARBA00022448"/>
    </source>
</evidence>
<evidence type="ECO:0000256" key="5">
    <source>
        <dbReference type="ARBA" id="ARBA00022692"/>
    </source>
</evidence>
<dbReference type="InterPro" id="IPR008027">
    <property type="entry name" value="QCR9"/>
</dbReference>
<reference evidence="11" key="1">
    <citation type="submission" date="2018-01" db="EMBL/GenBank/DDBJ databases">
        <authorList>
            <person name="Mao J.F."/>
        </authorList>
    </citation>
    <scope>NUCLEOTIDE SEQUENCE</scope>
    <source>
        <strain evidence="11">Huo1</strain>
        <tissue evidence="11">Leaf</tissue>
    </source>
</reference>
<organism evidence="11">
    <name type="scientific">Salvia splendens</name>
    <name type="common">Scarlet sage</name>
    <dbReference type="NCBI Taxonomy" id="180675"/>
    <lineage>
        <taxon>Eukaryota</taxon>
        <taxon>Viridiplantae</taxon>
        <taxon>Streptophyta</taxon>
        <taxon>Embryophyta</taxon>
        <taxon>Tracheophyta</taxon>
        <taxon>Spermatophyta</taxon>
        <taxon>Magnoliopsida</taxon>
        <taxon>eudicotyledons</taxon>
        <taxon>Gunneridae</taxon>
        <taxon>Pentapetalae</taxon>
        <taxon>asterids</taxon>
        <taxon>lamiids</taxon>
        <taxon>Lamiales</taxon>
        <taxon>Lamiaceae</taxon>
        <taxon>Nepetoideae</taxon>
        <taxon>Mentheae</taxon>
        <taxon>Salviinae</taxon>
        <taxon>Salvia</taxon>
        <taxon>Salvia subgen. Calosphace</taxon>
        <taxon>core Calosphace</taxon>
    </lineage>
</organism>
<keyword evidence="8" id="KW-1133">Transmembrane helix</keyword>
<dbReference type="EMBL" id="PNBA02000952">
    <property type="protein sequence ID" value="KAG6382709.1"/>
    <property type="molecule type" value="Genomic_DNA"/>
</dbReference>
<sequence length="103" mass="12094">MEPAVRRRGGGAWEGMYRLVMRRTPVYVTFVLVGAFVGERVCRRSWNSRSMGTHQRWGFSSLHSHNILLRNAMRIFRFWDRDSPKSEVTAMNNLPWHPFLSIA</sequence>
<keyword evidence="12" id="KW-1185">Reference proteome</keyword>